<dbReference type="AlphaFoldDB" id="F9UIK5"/>
<name>F9UIK5_9GAMM</name>
<sequence length="728" mass="79684">MTSLNDGVTPFGAFDRLDECRVFDRTLAYFRHLVREAGFAPNAVDTDQEMGLLTEISHPTLGRALREDPAMAALLPIAPCRFAPGFLDAQPFRVVDDDLVMLSDKLLTDAAALAAAARWGIECLRYRTHGAVGSSGWIGLARHGRALFAHLPDASARHFCACLPADVACALLSIRSHDETPCEIAEWLKTCLFSEGLGEADETAPTIMPEFTVTVEDLLISGGDSRLALDADSGQNRYGVPPCPRPFAIHFSSSTASPISEHGFVLCELFRRFLQFQPGHGHFLYYAMLRIMAREIIDLLGLSEREVDVAISPSGTDTELLAVLLARAAASGERLVNIVMAPDEVGRGTVLAAAGHYFDDVASNGDSVEKGDPVWRDGQIVTVEVPIRSSDGKLLPIDQVDRLFINACECAIRDGSQVIAHAVLCSKTGVDAPSPETLDAVLGRWPGRLDIVVDACQMRADFQQLGALCRKGYVLQVSGSKFLTGPPFSGALVVPDRFRDRDTELERRLRLTPTLGGPGNWLKRWPSDELCETASFSYGPVFRWLPALLEARLFELLPVSLRNWAYEQFRLRLLDSIGANEAARLIDSERAEEAAGAHALANYIFSFELLAREADGSRRALGTKDCQTLFDLLNKDCSSFVEASSVRDMGLARQPVHIGQPVILGHGDSSIAVLRFVLGARFFNAVGHAKPLVRRAALESEITDAQRAFAKIELLAGQWWKIRERMSD</sequence>
<organism evidence="1 2">
    <name type="scientific">Thiocapsa marina 5811</name>
    <dbReference type="NCBI Taxonomy" id="768671"/>
    <lineage>
        <taxon>Bacteria</taxon>
        <taxon>Pseudomonadati</taxon>
        <taxon>Pseudomonadota</taxon>
        <taxon>Gammaproteobacteria</taxon>
        <taxon>Chromatiales</taxon>
        <taxon>Chromatiaceae</taxon>
        <taxon>Thiocapsa</taxon>
    </lineage>
</organism>
<dbReference type="STRING" id="768671.ThimaDRAFT_4758"/>
<dbReference type="eggNOG" id="COG0520">
    <property type="taxonomic scope" value="Bacteria"/>
</dbReference>
<proteinExistence type="predicted"/>
<reference evidence="1 2" key="1">
    <citation type="submission" date="2011-06" db="EMBL/GenBank/DDBJ databases">
        <title>The draft genome of Thiocapsa marina 5811.</title>
        <authorList>
            <consortium name="US DOE Joint Genome Institute (JGI-PGF)"/>
            <person name="Lucas S."/>
            <person name="Han J."/>
            <person name="Cheng J.-F."/>
            <person name="Goodwin L."/>
            <person name="Pitluck S."/>
            <person name="Peters L."/>
            <person name="Land M.L."/>
            <person name="Hauser L."/>
            <person name="Vogl K."/>
            <person name="Liu Z."/>
            <person name="Imhoff J."/>
            <person name="Thiel V."/>
            <person name="Frigaard N.-U."/>
            <person name="Bryant D."/>
            <person name="Woyke T.J."/>
        </authorList>
    </citation>
    <scope>NUCLEOTIDE SEQUENCE [LARGE SCALE GENOMIC DNA]</scope>
    <source>
        <strain evidence="1 2">5811</strain>
    </source>
</reference>
<accession>F9UIK5</accession>
<keyword evidence="2" id="KW-1185">Reference proteome</keyword>
<protein>
    <submittedName>
        <fullName evidence="1">Uncharacterized protein</fullName>
    </submittedName>
</protein>
<evidence type="ECO:0000313" key="2">
    <source>
        <dbReference type="Proteomes" id="UP000005459"/>
    </source>
</evidence>
<dbReference type="EMBL" id="AFWV01000028">
    <property type="protein sequence ID" value="EGV15959.1"/>
    <property type="molecule type" value="Genomic_DNA"/>
</dbReference>
<dbReference type="PATRIC" id="fig|768671.3.peg.5004"/>
<dbReference type="OrthoDB" id="8556864at2"/>
<dbReference type="RefSeq" id="WP_007195626.1">
    <property type="nucleotide sequence ID" value="NZ_AFWV01000028.1"/>
</dbReference>
<evidence type="ECO:0000313" key="1">
    <source>
        <dbReference type="EMBL" id="EGV15959.1"/>
    </source>
</evidence>
<gene>
    <name evidence="1" type="ORF">ThimaDRAFT_4758</name>
</gene>
<dbReference type="Proteomes" id="UP000005459">
    <property type="component" value="Unassembled WGS sequence"/>
</dbReference>